<evidence type="ECO:0000313" key="2">
    <source>
        <dbReference type="Proteomes" id="UP000515240"/>
    </source>
</evidence>
<protein>
    <submittedName>
        <fullName evidence="1">DUF2789 domain-containing protein</fullName>
    </submittedName>
</protein>
<organism evidence="1 2">
    <name type="scientific">Comamonas piscis</name>
    <dbReference type="NCBI Taxonomy" id="1562974"/>
    <lineage>
        <taxon>Bacteria</taxon>
        <taxon>Pseudomonadati</taxon>
        <taxon>Pseudomonadota</taxon>
        <taxon>Betaproteobacteria</taxon>
        <taxon>Burkholderiales</taxon>
        <taxon>Comamonadaceae</taxon>
        <taxon>Comamonas</taxon>
    </lineage>
</organism>
<accession>A0A7G5EM62</accession>
<keyword evidence="2" id="KW-1185">Reference proteome</keyword>
<dbReference type="RefSeq" id="WP_182325298.1">
    <property type="nucleotide sequence ID" value="NZ_CP058554.1"/>
</dbReference>
<dbReference type="AlphaFoldDB" id="A0A7G5EM62"/>
<dbReference type="Proteomes" id="UP000515240">
    <property type="component" value="Chromosome"/>
</dbReference>
<dbReference type="Gene3D" id="1.10.10.1130">
    <property type="entry name" value="Uncharacterised protein PF10982, DUF2789"/>
    <property type="match status" value="1"/>
</dbReference>
<gene>
    <name evidence="1" type="ORF">HS961_20810</name>
</gene>
<name>A0A7G5EM62_9BURK</name>
<evidence type="ECO:0000313" key="1">
    <source>
        <dbReference type="EMBL" id="QMV75087.1"/>
    </source>
</evidence>
<proteinExistence type="predicted"/>
<reference evidence="1 2" key="1">
    <citation type="journal article" date="2020" name="G3 (Bethesda)">
        <title>CeMbio - The Caenorhabditis elegans Microbiome Resource.</title>
        <authorList>
            <person name="Dirksen P."/>
            <person name="Assie A."/>
            <person name="Zimmermann J."/>
            <person name="Zhang F."/>
            <person name="Tietje A.M."/>
            <person name="Marsh S.A."/>
            <person name="Felix M.A."/>
            <person name="Shapira M."/>
            <person name="Kaleta C."/>
            <person name="Schulenburg H."/>
            <person name="Samuel B."/>
        </authorList>
    </citation>
    <scope>NUCLEOTIDE SEQUENCE [LARGE SCALE GENOMIC DNA]</scope>
    <source>
        <strain evidence="1 2">BIGb0172</strain>
    </source>
</reference>
<dbReference type="EMBL" id="CP058554">
    <property type="protein sequence ID" value="QMV75087.1"/>
    <property type="molecule type" value="Genomic_DNA"/>
</dbReference>
<dbReference type="InterPro" id="IPR038086">
    <property type="entry name" value="DUF2789_sf"/>
</dbReference>
<dbReference type="InterPro" id="IPR021250">
    <property type="entry name" value="DUF2789"/>
</dbReference>
<sequence length="78" mass="8597">MEPTVHPFSSLFQQLGLPDDDASIRAFIESHRPLPDTVLMADAAFWSPAQARFLRESIAADADWATVVDQLSVALRDA</sequence>
<dbReference type="Pfam" id="PF10982">
    <property type="entry name" value="DUF2789"/>
    <property type="match status" value="1"/>
</dbReference>
<dbReference type="KEGG" id="cpis:HS961_20810"/>